<accession>A0A1C7MFS5</accession>
<proteinExistence type="predicted"/>
<protein>
    <submittedName>
        <fullName evidence="2">Uncharacterized protein</fullName>
    </submittedName>
</protein>
<comment type="caution">
    <text evidence="2">The sequence shown here is derived from an EMBL/GenBank/DDBJ whole genome shotgun (WGS) entry which is preliminary data.</text>
</comment>
<dbReference type="OrthoDB" id="3254613at2759"/>
<reference evidence="2 3" key="1">
    <citation type="submission" date="2016-03" db="EMBL/GenBank/DDBJ databases">
        <title>Whole genome sequencing of Grifola frondosa 9006-11.</title>
        <authorList>
            <person name="Min B."/>
            <person name="Park H."/>
            <person name="Kim J.-G."/>
            <person name="Cho H."/>
            <person name="Oh Y.-L."/>
            <person name="Kong W.-S."/>
            <person name="Choi I.-G."/>
        </authorList>
    </citation>
    <scope>NUCLEOTIDE SEQUENCE [LARGE SCALE GENOMIC DNA]</scope>
    <source>
        <strain evidence="2 3">9006-11</strain>
    </source>
</reference>
<organism evidence="2 3">
    <name type="scientific">Grifola frondosa</name>
    <name type="common">Maitake</name>
    <name type="synonym">Polyporus frondosus</name>
    <dbReference type="NCBI Taxonomy" id="5627"/>
    <lineage>
        <taxon>Eukaryota</taxon>
        <taxon>Fungi</taxon>
        <taxon>Dikarya</taxon>
        <taxon>Basidiomycota</taxon>
        <taxon>Agaricomycotina</taxon>
        <taxon>Agaricomycetes</taxon>
        <taxon>Polyporales</taxon>
        <taxon>Grifolaceae</taxon>
        <taxon>Grifola</taxon>
    </lineage>
</organism>
<feature type="compositionally biased region" description="Polar residues" evidence="1">
    <location>
        <begin position="66"/>
        <end position="78"/>
    </location>
</feature>
<name>A0A1C7MFS5_GRIFR</name>
<feature type="region of interest" description="Disordered" evidence="1">
    <location>
        <begin position="384"/>
        <end position="434"/>
    </location>
</feature>
<evidence type="ECO:0000256" key="1">
    <source>
        <dbReference type="SAM" id="MobiDB-lite"/>
    </source>
</evidence>
<gene>
    <name evidence="2" type="ORF">A0H81_04604</name>
</gene>
<feature type="region of interest" description="Disordered" evidence="1">
    <location>
        <begin position="41"/>
        <end position="138"/>
    </location>
</feature>
<dbReference type="Proteomes" id="UP000092993">
    <property type="component" value="Unassembled WGS sequence"/>
</dbReference>
<sequence>MIGQKIVESLSIDESWDGKSVPQPLTGLTVRRTKSVGLRIVTEPPTPSDNLVQDPTTERLSDRRSSYISVITPDSSHTFGCPNPTMVSLNKDKISASGSPSSPRPPRSPSYMKARRSSRYSEAENALKSAVAQSSSERTSQELQIRALEHVTALLSQQASDAQACVVKLRASIAGSELAPDELRQLHRERWLEERRSVACGRQSKMTHDLLARLSTTSDNAPFNHTQPLSSKSRREMNLARFFERSPTRTPSPWRSSAPATYYHVPDRRKTISSVRTMHLRPSALTLALQRPMQLHRSISLDGSDVPLRSPLQAHRDLRALASPQEKLAESPVSPTGRWQGYATIHRSAVPRSRAELVAQLDDVALPDYALRLLEKFSASSTDVSLRPAGASTRPRGHGRPPVHNPVYNPPPLRRQHSAPLSLPNPSVRHSTKSSRHLPQLAVLICAPPAFVPIDDFMVHTPVAEDRSHASFSVYTRTRCAPVDDDCRRHSMPSLKCRGGFFARLKRRIAALGRR</sequence>
<evidence type="ECO:0000313" key="2">
    <source>
        <dbReference type="EMBL" id="OBZ75206.1"/>
    </source>
</evidence>
<feature type="compositionally biased region" description="Basic and acidic residues" evidence="1">
    <location>
        <begin position="56"/>
        <end position="65"/>
    </location>
</feature>
<dbReference type="OMA" id="HTFGLPN"/>
<evidence type="ECO:0000313" key="3">
    <source>
        <dbReference type="Proteomes" id="UP000092993"/>
    </source>
</evidence>
<keyword evidence="3" id="KW-1185">Reference proteome</keyword>
<dbReference type="EMBL" id="LUGG01000004">
    <property type="protein sequence ID" value="OBZ75206.1"/>
    <property type="molecule type" value="Genomic_DNA"/>
</dbReference>
<dbReference type="AlphaFoldDB" id="A0A1C7MFS5"/>